<dbReference type="InterPro" id="IPR008209">
    <property type="entry name" value="PEP_carboxykinase_GTP"/>
</dbReference>
<evidence type="ECO:0000256" key="10">
    <source>
        <dbReference type="ARBA" id="ARBA00023239"/>
    </source>
</evidence>
<dbReference type="GO" id="GO:0030145">
    <property type="term" value="F:manganese ion binding"/>
    <property type="evidence" value="ECO:0007669"/>
    <property type="project" value="UniProtKB-UniRule"/>
</dbReference>
<feature type="domain" description="Phosphoenolpyruvate carboxykinase GTP-utilising N-terminal" evidence="14">
    <location>
        <begin position="17"/>
        <end position="224"/>
    </location>
</feature>
<keyword evidence="11" id="KW-0963">Cytoplasm</keyword>
<dbReference type="InterPro" id="IPR008210">
    <property type="entry name" value="PEP_carboxykinase_N"/>
</dbReference>
<protein>
    <recommendedName>
        <fullName evidence="11">Phosphoenolpyruvate carboxykinase [GTP]</fullName>
        <shortName evidence="11">PEP carboxykinase</shortName>
        <shortName evidence="11">PEPCK</shortName>
        <ecNumber evidence="11">4.1.1.32</ecNumber>
    </recommendedName>
    <alternativeName>
        <fullName evidence="11">GTP-dependent phosphoenolpyruvate carboxykinase</fullName>
        <shortName evidence="11">GTP-PEPCK</shortName>
    </alternativeName>
</protein>
<dbReference type="CDD" id="cd00819">
    <property type="entry name" value="PEPCK_GTP"/>
    <property type="match status" value="1"/>
</dbReference>
<keyword evidence="7 11" id="KW-0210">Decarboxylase</keyword>
<evidence type="ECO:0000256" key="6">
    <source>
        <dbReference type="ARBA" id="ARBA00022741"/>
    </source>
</evidence>
<evidence type="ECO:0000256" key="2">
    <source>
        <dbReference type="ARBA" id="ARBA00005796"/>
    </source>
</evidence>
<feature type="binding site" evidence="11">
    <location>
        <begin position="204"/>
        <end position="206"/>
    </location>
    <ligand>
        <name>substrate</name>
    </ligand>
</feature>
<evidence type="ECO:0000256" key="9">
    <source>
        <dbReference type="ARBA" id="ARBA00023211"/>
    </source>
</evidence>
<keyword evidence="10 11" id="KW-0456">Lyase</keyword>
<dbReference type="Gene3D" id="2.170.8.10">
    <property type="entry name" value="Phosphoenolpyruvate Carboxykinase, domain 2"/>
    <property type="match status" value="1"/>
</dbReference>
<dbReference type="SUPFAM" id="SSF68923">
    <property type="entry name" value="PEP carboxykinase N-terminal domain"/>
    <property type="match status" value="1"/>
</dbReference>
<dbReference type="InterPro" id="IPR013035">
    <property type="entry name" value="PEP_carboxykinase_C"/>
</dbReference>
<dbReference type="NCBIfam" id="NF003253">
    <property type="entry name" value="PRK04210.1"/>
    <property type="match status" value="1"/>
</dbReference>
<comment type="similarity">
    <text evidence="2 11">Belongs to the phosphoenolpyruvate carboxykinase [GTP] family.</text>
</comment>
<dbReference type="Pfam" id="PF17297">
    <property type="entry name" value="PEPCK_N"/>
    <property type="match status" value="1"/>
</dbReference>
<dbReference type="PROSITE" id="PS00505">
    <property type="entry name" value="PEPCK_GTP"/>
    <property type="match status" value="1"/>
</dbReference>
<dbReference type="Gene3D" id="3.90.228.20">
    <property type="match status" value="1"/>
</dbReference>
<dbReference type="SUPFAM" id="SSF53795">
    <property type="entry name" value="PEP carboxykinase-like"/>
    <property type="match status" value="1"/>
</dbReference>
<comment type="function">
    <text evidence="11">Catalyzes the conversion of oxaloacetate (OAA) to phosphoenolpyruvate (PEP), the rate-limiting step in the metabolic pathway that produces glucose from lactate and other precursors derived from the citric acid cycle.</text>
</comment>
<feature type="binding site" evidence="11">
    <location>
        <position position="76"/>
    </location>
    <ligand>
        <name>substrate</name>
    </ligand>
</feature>
<feature type="binding site" evidence="11">
    <location>
        <begin position="256"/>
        <end position="261"/>
    </location>
    <ligand>
        <name>GTP</name>
        <dbReference type="ChEBI" id="CHEBI:37565"/>
    </ligand>
</feature>
<dbReference type="UniPathway" id="UPA00138"/>
<evidence type="ECO:0000256" key="5">
    <source>
        <dbReference type="ARBA" id="ARBA00022723"/>
    </source>
</evidence>
<dbReference type="GO" id="GO:0005829">
    <property type="term" value="C:cytosol"/>
    <property type="evidence" value="ECO:0007669"/>
    <property type="project" value="TreeGrafter"/>
</dbReference>
<reference evidence="15 16" key="1">
    <citation type="submission" date="2017-08" db="EMBL/GenBank/DDBJ databases">
        <title>Infants hospitalized years apart are colonized by the same room-sourced microbial strains.</title>
        <authorList>
            <person name="Brooks B."/>
            <person name="Olm M.R."/>
            <person name="Firek B.A."/>
            <person name="Baker R."/>
            <person name="Thomas B.C."/>
            <person name="Morowitz M.J."/>
            <person name="Banfield J.F."/>
        </authorList>
    </citation>
    <scope>NUCLEOTIDE SEQUENCE [LARGE SCALE GENOMIC DNA]</scope>
    <source>
        <strain evidence="15">S2_003_000_R2_14</strain>
    </source>
</reference>
<accession>A0A2W5SVR0</accession>
<dbReference type="InterPro" id="IPR018091">
    <property type="entry name" value="PEP_carboxykin_GTP_CS"/>
</dbReference>
<keyword evidence="15" id="KW-0418">Kinase</keyword>
<dbReference type="EC" id="4.1.1.32" evidence="11"/>
<dbReference type="GO" id="GO:0006094">
    <property type="term" value="P:gluconeogenesis"/>
    <property type="evidence" value="ECO:0007669"/>
    <property type="project" value="UniProtKB-UniRule"/>
</dbReference>
<dbReference type="PIRSF" id="PIRSF001348">
    <property type="entry name" value="PEP_carboxykinase_GTP"/>
    <property type="match status" value="1"/>
</dbReference>
<dbReference type="Gene3D" id="3.40.449.10">
    <property type="entry name" value="Phosphoenolpyruvate Carboxykinase, domain 1"/>
    <property type="match status" value="1"/>
</dbReference>
<feature type="active site" evidence="11">
    <location>
        <position position="257"/>
    </location>
</feature>
<dbReference type="GO" id="GO:0046327">
    <property type="term" value="P:glycerol biosynthetic process from pyruvate"/>
    <property type="evidence" value="ECO:0007669"/>
    <property type="project" value="TreeGrafter"/>
</dbReference>
<evidence type="ECO:0000313" key="16">
    <source>
        <dbReference type="Proteomes" id="UP000249061"/>
    </source>
</evidence>
<evidence type="ECO:0000256" key="11">
    <source>
        <dbReference type="HAMAP-Rule" id="MF_00452"/>
    </source>
</evidence>
<keyword evidence="5 11" id="KW-0479">Metal-binding</keyword>
<comment type="catalytic activity">
    <reaction evidence="11">
        <text>oxaloacetate + GTP = phosphoenolpyruvate + GDP + CO2</text>
        <dbReference type="Rhea" id="RHEA:10388"/>
        <dbReference type="ChEBI" id="CHEBI:16452"/>
        <dbReference type="ChEBI" id="CHEBI:16526"/>
        <dbReference type="ChEBI" id="CHEBI:37565"/>
        <dbReference type="ChEBI" id="CHEBI:58189"/>
        <dbReference type="ChEBI" id="CHEBI:58702"/>
        <dbReference type="EC" id="4.1.1.32"/>
    </reaction>
</comment>
<dbReference type="FunFam" id="3.40.449.10:FF:000005">
    <property type="entry name" value="Phosphoenolpyruvate carboxykinase [GTP]"/>
    <property type="match status" value="1"/>
</dbReference>
<dbReference type="GO" id="GO:0071333">
    <property type="term" value="P:cellular response to glucose stimulus"/>
    <property type="evidence" value="ECO:0007669"/>
    <property type="project" value="TreeGrafter"/>
</dbReference>
<sequence length="589" mass="65731">MPNVSTNLTTNKNLLSWVEEMAALCEPDNVVFCDGSEEERKRLTEFAVSKGILQPLNQEKHPGCYLHRSNPNDVARVEHLTFICTPNKEDAGPTNNWKAPDQAYAELRGWFKGSMKGRTMYVVPYCMGPLGSEHSKIGIELTDSVYVVLNMQIMTRMGKAALDMLGDSNDFNRGLHCTGDLSPDRRSICHFPQDNAIWSFGSGYGGNALLGKKCLALRIGSYLGKKEGWLAEHMLILGVEDPDGNKTYVAAAFPSACGKTNFAMMIPPRRFDGWRVYTVGDDIAWLRVGEDGRLWAVNPENGYFGVAPGTNMKSNPNAMKTISKNTIFTNVAVTKNGEVWWEGLDGEVPEELTDWKGQPWKKGSTEKAAHPNSRFTAPASNNPILSSHVNDPRGVPISAIIFGGRRSTTVPLVMQSFNWAHGVYLGSTMASETTAAAVGQQGVVRRDPMAMLPFAGYNVADYFQHWLEMQKRVPYPPKIFMVNWFRKSKDGKFLWPGFGDNMRVLKWILDRAQGKVGAQETMFGWVPKQGHIDLSGLEISADTVDEATHIDEGEWKVELESQKSFFEQFGDRMPKTLELIRQQLLSRLS</sequence>
<dbReference type="GO" id="GO:0004613">
    <property type="term" value="F:phosphoenolpyruvate carboxykinase (GTP) activity"/>
    <property type="evidence" value="ECO:0007669"/>
    <property type="project" value="UniProtKB-UniRule"/>
</dbReference>
<feature type="binding site" evidence="11">
    <location>
        <position position="374"/>
    </location>
    <ligand>
        <name>GTP</name>
        <dbReference type="ChEBI" id="CHEBI:37565"/>
    </ligand>
</feature>
<feature type="binding site" evidence="11">
    <location>
        <position position="233"/>
    </location>
    <ligand>
        <name>Mn(2+)</name>
        <dbReference type="ChEBI" id="CHEBI:29035"/>
    </ligand>
</feature>
<dbReference type="InterPro" id="IPR035077">
    <property type="entry name" value="PEP_carboxykinase_GTP_C"/>
</dbReference>
<evidence type="ECO:0000259" key="13">
    <source>
        <dbReference type="Pfam" id="PF00821"/>
    </source>
</evidence>
<evidence type="ECO:0000256" key="8">
    <source>
        <dbReference type="ARBA" id="ARBA00023134"/>
    </source>
</evidence>
<comment type="caution">
    <text evidence="15">The sequence shown here is derived from an EMBL/GenBank/DDBJ whole genome shotgun (WGS) entry which is preliminary data.</text>
</comment>
<feature type="binding site" evidence="11">
    <location>
        <begin position="498"/>
        <end position="501"/>
    </location>
    <ligand>
        <name>GTP</name>
        <dbReference type="ChEBI" id="CHEBI:37565"/>
    </ligand>
</feature>
<keyword evidence="6 11" id="KW-0547">Nucleotide-binding</keyword>
<keyword evidence="9 11" id="KW-0464">Manganese</keyword>
<keyword evidence="4 11" id="KW-0312">Gluconeogenesis</keyword>
<keyword evidence="15" id="KW-0808">Transferase</keyword>
<comment type="pathway">
    <text evidence="1 11">Carbohydrate biosynthesis; gluconeogenesis.</text>
</comment>
<dbReference type="EMBL" id="QFQP01000051">
    <property type="protein sequence ID" value="PZR04843.1"/>
    <property type="molecule type" value="Genomic_DNA"/>
</dbReference>
<evidence type="ECO:0000313" key="15">
    <source>
        <dbReference type="EMBL" id="PZR04843.1"/>
    </source>
</evidence>
<dbReference type="Proteomes" id="UP000249061">
    <property type="component" value="Unassembled WGS sequence"/>
</dbReference>
<feature type="binding site" evidence="11">
    <location>
        <begin position="372"/>
        <end position="374"/>
    </location>
    <ligand>
        <name>substrate</name>
    </ligand>
</feature>
<evidence type="ECO:0000259" key="14">
    <source>
        <dbReference type="Pfam" id="PF17297"/>
    </source>
</evidence>
<proteinExistence type="inferred from homology"/>
<dbReference type="AlphaFoldDB" id="A0A2W5SVR0"/>
<comment type="subcellular location">
    <subcellularLocation>
        <location evidence="11">Cytoplasm</location>
    </subcellularLocation>
</comment>
<evidence type="ECO:0000256" key="12">
    <source>
        <dbReference type="SAM" id="MobiDB-lite"/>
    </source>
</evidence>
<name>A0A2W5SVR0_9BACT</name>
<gene>
    <name evidence="11" type="primary">pckG</name>
    <name evidence="15" type="ORF">DI536_33390</name>
</gene>
<dbReference type="GO" id="GO:0019543">
    <property type="term" value="P:propionate catabolic process"/>
    <property type="evidence" value="ECO:0007669"/>
    <property type="project" value="TreeGrafter"/>
</dbReference>
<evidence type="ECO:0000256" key="4">
    <source>
        <dbReference type="ARBA" id="ARBA00022432"/>
    </source>
</evidence>
<feature type="binding site" evidence="11">
    <location>
        <position position="255"/>
    </location>
    <ligand>
        <name>substrate</name>
    </ligand>
</feature>
<feature type="region of interest" description="Disordered" evidence="12">
    <location>
        <begin position="354"/>
        <end position="388"/>
    </location>
</feature>
<feature type="binding site" evidence="11">
    <location>
        <position position="213"/>
    </location>
    <ligand>
        <name>Mn(2+)</name>
        <dbReference type="ChEBI" id="CHEBI:29035"/>
    </ligand>
</feature>
<dbReference type="GO" id="GO:0005525">
    <property type="term" value="F:GTP binding"/>
    <property type="evidence" value="ECO:0007669"/>
    <property type="project" value="UniProtKB-UniRule"/>
</dbReference>
<dbReference type="PANTHER" id="PTHR11561">
    <property type="entry name" value="PHOSPHOENOLPYRUVATE CARBOXYKINASE"/>
    <property type="match status" value="1"/>
</dbReference>
<dbReference type="HAMAP" id="MF_00452">
    <property type="entry name" value="PEPCK_GTP"/>
    <property type="match status" value="1"/>
</dbReference>
<feature type="compositionally biased region" description="Polar residues" evidence="12">
    <location>
        <begin position="373"/>
        <end position="388"/>
    </location>
</feature>
<evidence type="ECO:0000256" key="1">
    <source>
        <dbReference type="ARBA" id="ARBA00004742"/>
    </source>
</evidence>
<comment type="cofactor">
    <cofactor evidence="11">
        <name>Mn(2+)</name>
        <dbReference type="ChEBI" id="CHEBI:29035"/>
    </cofactor>
    <text evidence="11">Binds 1 Mn(2+) ion per subunit.</text>
</comment>
<keyword evidence="15" id="KW-0670">Pyruvate</keyword>
<evidence type="ECO:0000256" key="3">
    <source>
        <dbReference type="ARBA" id="ARBA00011245"/>
    </source>
</evidence>
<organism evidence="15 16">
    <name type="scientific">Archangium gephyra</name>
    <dbReference type="NCBI Taxonomy" id="48"/>
    <lineage>
        <taxon>Bacteria</taxon>
        <taxon>Pseudomonadati</taxon>
        <taxon>Myxococcota</taxon>
        <taxon>Myxococcia</taxon>
        <taxon>Myxococcales</taxon>
        <taxon>Cystobacterineae</taxon>
        <taxon>Archangiaceae</taxon>
        <taxon>Archangium</taxon>
    </lineage>
</organism>
<dbReference type="GO" id="GO:0042594">
    <property type="term" value="P:response to starvation"/>
    <property type="evidence" value="ECO:0007669"/>
    <property type="project" value="TreeGrafter"/>
</dbReference>
<dbReference type="GO" id="GO:0033993">
    <property type="term" value="P:response to lipid"/>
    <property type="evidence" value="ECO:0007669"/>
    <property type="project" value="TreeGrafter"/>
</dbReference>
<evidence type="ECO:0000256" key="7">
    <source>
        <dbReference type="ARBA" id="ARBA00022793"/>
    </source>
</evidence>
<dbReference type="GO" id="GO:0006107">
    <property type="term" value="P:oxaloacetate metabolic process"/>
    <property type="evidence" value="ECO:0007669"/>
    <property type="project" value="TreeGrafter"/>
</dbReference>
<dbReference type="GO" id="GO:0016301">
    <property type="term" value="F:kinase activity"/>
    <property type="evidence" value="ECO:0007669"/>
    <property type="project" value="UniProtKB-KW"/>
</dbReference>
<dbReference type="Pfam" id="PF00821">
    <property type="entry name" value="PEPCK_GTP"/>
    <property type="match status" value="1"/>
</dbReference>
<comment type="subunit">
    <text evidence="3 11">Monomer.</text>
</comment>
<feature type="domain" description="Phosphoenolpyruvate carboxykinase C-terminal P-loop" evidence="13">
    <location>
        <begin position="229"/>
        <end position="584"/>
    </location>
</feature>
<dbReference type="PANTHER" id="PTHR11561:SF0">
    <property type="entry name" value="PHOSPHOENOLPYRUVATE CARBOXYKINASE [GTP]-RELATED"/>
    <property type="match status" value="1"/>
</dbReference>
<dbReference type="InterPro" id="IPR035078">
    <property type="entry name" value="PEP_carboxykinase_GTP_N"/>
</dbReference>
<keyword evidence="8 11" id="KW-0342">GTP-binding</keyword>
<feature type="binding site" evidence="11">
    <location>
        <position position="405"/>
    </location>
    <ligand>
        <name>GTP</name>
        <dbReference type="ChEBI" id="CHEBI:37565"/>
    </ligand>
</feature>
<feature type="binding site" evidence="11">
    <location>
        <position position="282"/>
    </location>
    <ligand>
        <name>Mn(2+)</name>
        <dbReference type="ChEBI" id="CHEBI:29035"/>
    </ligand>
</feature>